<dbReference type="PIRSF" id="PIRSF000862">
    <property type="entry name" value="Steryl_ester_lip"/>
    <property type="match status" value="1"/>
</dbReference>
<feature type="domain" description="Partial AB-hydrolase lipase" evidence="10">
    <location>
        <begin position="55"/>
        <end position="104"/>
    </location>
</feature>
<evidence type="ECO:0000313" key="11">
    <source>
        <dbReference type="EMBL" id="KAG0559352.1"/>
    </source>
</evidence>
<evidence type="ECO:0000259" key="10">
    <source>
        <dbReference type="Pfam" id="PF04083"/>
    </source>
</evidence>
<dbReference type="GO" id="GO:0016042">
    <property type="term" value="P:lipid catabolic process"/>
    <property type="evidence" value="ECO:0007669"/>
    <property type="project" value="UniProtKB-KW"/>
</dbReference>
<dbReference type="EMBL" id="CM026431">
    <property type="protein sequence ID" value="KAG0559351.1"/>
    <property type="molecule type" value="Genomic_DNA"/>
</dbReference>
<dbReference type="EMBL" id="CM026431">
    <property type="protein sequence ID" value="KAG0559355.1"/>
    <property type="molecule type" value="Genomic_DNA"/>
</dbReference>
<dbReference type="PANTHER" id="PTHR11005">
    <property type="entry name" value="LYSOSOMAL ACID LIPASE-RELATED"/>
    <property type="match status" value="1"/>
</dbReference>
<evidence type="ECO:0000256" key="3">
    <source>
        <dbReference type="ARBA" id="ARBA00022801"/>
    </source>
</evidence>
<keyword evidence="6" id="KW-0325">Glycoprotein</keyword>
<keyword evidence="5" id="KW-0443">Lipid metabolism</keyword>
<dbReference type="AlphaFoldDB" id="A0A8T0GQS9"/>
<dbReference type="InterPro" id="IPR000073">
    <property type="entry name" value="AB_hydrolase_1"/>
</dbReference>
<evidence type="ECO:0000259" key="9">
    <source>
        <dbReference type="Pfam" id="PF00561"/>
    </source>
</evidence>
<keyword evidence="12" id="KW-1185">Reference proteome</keyword>
<dbReference type="EMBL" id="CM026431">
    <property type="protein sequence ID" value="KAG0559352.1"/>
    <property type="molecule type" value="Genomic_DNA"/>
</dbReference>
<evidence type="ECO:0000256" key="4">
    <source>
        <dbReference type="ARBA" id="ARBA00022963"/>
    </source>
</evidence>
<sequence length="401" mass="44602">MHYLNMLKQVIGMEVLGVVYFFFLLMLQDAVVRAQLPSPSQSTGFCESFVSPTIYKCTEEVVQTEDGYLLAVQRISTTNPLTVAKGPAFLYHGIMEGGETWVLNPSNGSLAFMMANSGYEVWIGNTRSSNYTFGHLKYTRNDKEFWDWTWDNLVKTDLPAMLQHVYDSSKEQINYVGYSQGTMTALATFSEGPTVNLVSKAALLSPIASLGHISSPIASAASYLFVDEILLLAGVAEFNAYSDTGKKFMDITCTSSEVDCRHEFMSQITGTNCCFNASRKSFYDRYSIQSTSMRNLAQMAQMVRSGRFSMYDHGFWNNLKKYNSFFPPEYDVSAIPATLPILLAHGGNDSLADPDDVADLIQKLQGTPQVIYLPQYAHADFVMGTNASADVYTPIISFFQA</sequence>
<dbReference type="Pfam" id="PF04083">
    <property type="entry name" value="Abhydro_lipase"/>
    <property type="match status" value="1"/>
</dbReference>
<evidence type="ECO:0000313" key="12">
    <source>
        <dbReference type="Proteomes" id="UP000822688"/>
    </source>
</evidence>
<comment type="caution">
    <text evidence="11">The sequence shown here is derived from an EMBL/GenBank/DDBJ whole genome shotgun (WGS) entry which is preliminary data.</text>
</comment>
<dbReference type="Gene3D" id="3.40.50.1820">
    <property type="entry name" value="alpha/beta hydrolase"/>
    <property type="match status" value="1"/>
</dbReference>
<dbReference type="Pfam" id="PF00561">
    <property type="entry name" value="Abhydrolase_1"/>
    <property type="match status" value="1"/>
</dbReference>
<organism evidence="11 12">
    <name type="scientific">Ceratodon purpureus</name>
    <name type="common">Fire moss</name>
    <name type="synonym">Dicranum purpureum</name>
    <dbReference type="NCBI Taxonomy" id="3225"/>
    <lineage>
        <taxon>Eukaryota</taxon>
        <taxon>Viridiplantae</taxon>
        <taxon>Streptophyta</taxon>
        <taxon>Embryophyta</taxon>
        <taxon>Bryophyta</taxon>
        <taxon>Bryophytina</taxon>
        <taxon>Bryopsida</taxon>
        <taxon>Dicranidae</taxon>
        <taxon>Pseudoditrichales</taxon>
        <taxon>Ditrichaceae</taxon>
        <taxon>Ceratodon</taxon>
    </lineage>
</organism>
<dbReference type="EMBL" id="CM026431">
    <property type="protein sequence ID" value="KAG0559353.1"/>
    <property type="molecule type" value="Genomic_DNA"/>
</dbReference>
<protein>
    <recommendedName>
        <fullName evidence="7">Lipase</fullName>
    </recommendedName>
</protein>
<dbReference type="Proteomes" id="UP000822688">
    <property type="component" value="Chromosome 10"/>
</dbReference>
<dbReference type="InterPro" id="IPR029058">
    <property type="entry name" value="AB_hydrolase_fold"/>
</dbReference>
<evidence type="ECO:0000256" key="8">
    <source>
        <dbReference type="PIRSR" id="PIRSR000862-1"/>
    </source>
</evidence>
<accession>A0A8T0GQS9</accession>
<evidence type="ECO:0000256" key="7">
    <source>
        <dbReference type="PIRNR" id="PIRNR000862"/>
    </source>
</evidence>
<name>A0A8T0GQS9_CERPU</name>
<dbReference type="EMBL" id="CM026431">
    <property type="protein sequence ID" value="KAG0559354.1"/>
    <property type="molecule type" value="Genomic_DNA"/>
</dbReference>
<evidence type="ECO:0000256" key="2">
    <source>
        <dbReference type="ARBA" id="ARBA00022729"/>
    </source>
</evidence>
<feature type="active site" description="Nucleophile" evidence="8">
    <location>
        <position position="179"/>
    </location>
</feature>
<reference evidence="11" key="1">
    <citation type="submission" date="2020-06" db="EMBL/GenBank/DDBJ databases">
        <title>WGS assembly of Ceratodon purpureus strain R40.</title>
        <authorList>
            <person name="Carey S.B."/>
            <person name="Jenkins J."/>
            <person name="Shu S."/>
            <person name="Lovell J.T."/>
            <person name="Sreedasyam A."/>
            <person name="Maumus F."/>
            <person name="Tiley G.P."/>
            <person name="Fernandez-Pozo N."/>
            <person name="Barry K."/>
            <person name="Chen C."/>
            <person name="Wang M."/>
            <person name="Lipzen A."/>
            <person name="Daum C."/>
            <person name="Saski C.A."/>
            <person name="Payton A.C."/>
            <person name="Mcbreen J.C."/>
            <person name="Conrad R.E."/>
            <person name="Kollar L.M."/>
            <person name="Olsson S."/>
            <person name="Huttunen S."/>
            <person name="Landis J.B."/>
            <person name="Wickett N.J."/>
            <person name="Johnson M.G."/>
            <person name="Rensing S.A."/>
            <person name="Grimwood J."/>
            <person name="Schmutz J."/>
            <person name="Mcdaniel S.F."/>
        </authorList>
    </citation>
    <scope>NUCLEOTIDE SEQUENCE</scope>
    <source>
        <strain evidence="11">R40</strain>
    </source>
</reference>
<evidence type="ECO:0000256" key="1">
    <source>
        <dbReference type="ARBA" id="ARBA00010701"/>
    </source>
</evidence>
<feature type="domain" description="AB hydrolase-1" evidence="9">
    <location>
        <begin position="118"/>
        <end position="381"/>
    </location>
</feature>
<feature type="active site" description="Charge relay system" evidence="8">
    <location>
        <position position="378"/>
    </location>
</feature>
<dbReference type="GO" id="GO:0016788">
    <property type="term" value="F:hydrolase activity, acting on ester bonds"/>
    <property type="evidence" value="ECO:0007669"/>
    <property type="project" value="InterPro"/>
</dbReference>
<keyword evidence="2" id="KW-0732">Signal</keyword>
<proteinExistence type="inferred from homology"/>
<dbReference type="EMBL" id="CM026431">
    <property type="protein sequence ID" value="KAG0559349.1"/>
    <property type="molecule type" value="Genomic_DNA"/>
</dbReference>
<dbReference type="InterPro" id="IPR025483">
    <property type="entry name" value="Lipase_euk"/>
</dbReference>
<comment type="similarity">
    <text evidence="1 7">Belongs to the AB hydrolase superfamily. Lipase family.</text>
</comment>
<dbReference type="FunFam" id="3.40.50.1820:FF:000057">
    <property type="entry name" value="Lipase"/>
    <property type="match status" value="1"/>
</dbReference>
<evidence type="ECO:0000256" key="5">
    <source>
        <dbReference type="ARBA" id="ARBA00023098"/>
    </source>
</evidence>
<feature type="active site" description="Charge relay system" evidence="8">
    <location>
        <position position="349"/>
    </location>
</feature>
<evidence type="ECO:0000256" key="6">
    <source>
        <dbReference type="ARBA" id="ARBA00023180"/>
    </source>
</evidence>
<keyword evidence="3 7" id="KW-0378">Hydrolase</keyword>
<keyword evidence="4 7" id="KW-0442">Lipid degradation</keyword>
<gene>
    <name evidence="11" type="ORF">KC19_10G098600</name>
</gene>
<dbReference type="SUPFAM" id="SSF53474">
    <property type="entry name" value="alpha/beta-Hydrolases"/>
    <property type="match status" value="1"/>
</dbReference>
<dbReference type="InterPro" id="IPR006693">
    <property type="entry name" value="AB_hydrolase_lipase"/>
</dbReference>